<dbReference type="PANTHER" id="PTHR30371:SF0">
    <property type="entry name" value="SEC-INDEPENDENT PROTEIN TRANSLOCASE PROTEIN TATC, CHLOROPLASTIC-RELATED"/>
    <property type="match status" value="1"/>
</dbReference>
<dbReference type="PATRIC" id="fig|43687.5.peg.814"/>
<dbReference type="EMBL" id="CP012173">
    <property type="protein sequence ID" value="AKV76127.1"/>
    <property type="molecule type" value="Genomic_DNA"/>
</dbReference>
<gene>
    <name evidence="5" type="primary">tatC</name>
    <name evidence="6" type="ORF">HA72_0795</name>
    <name evidence="7" type="ORF">MsedA_0810</name>
    <name evidence="8" type="ORF">MsedB_0811</name>
    <name evidence="9" type="ORF">MsedC_0810</name>
    <name evidence="10" type="ORF">MsedD_0811</name>
    <name evidence="11" type="ORF">MsedE_0810</name>
</gene>
<keyword evidence="2 5" id="KW-0812">Transmembrane</keyword>
<dbReference type="Proteomes" id="UP000056255">
    <property type="component" value="Chromosome"/>
</dbReference>
<dbReference type="OrthoDB" id="15305at2157"/>
<dbReference type="GO" id="GO:0043953">
    <property type="term" value="P:protein transport by the Tat complex"/>
    <property type="evidence" value="ECO:0007669"/>
    <property type="project" value="UniProtKB-UniRule"/>
</dbReference>
<keyword evidence="5" id="KW-1003">Cell membrane</keyword>
<dbReference type="HAMAP" id="MF_00902">
    <property type="entry name" value="TatC"/>
    <property type="match status" value="1"/>
</dbReference>
<sequence length="275" mass="31081">MTERTNELPKSQERPLLEHLNELIVRARRALISLVIAFVIFFFFGITEVSFDGFNFPILYPNLFNSISSHFIELFIHTELPPQMKLLNLNPFDTLFSAAYVSFFLSLFIALPIIVHEIWGFVSPGLYEHEKRMAKMIVLPAFILFAAGSSFAYFVIIPVMMKFVLIYTTTLGVEPTLSLRAFINTVMSLMLTVGVAFEYPLVMSMLTLAGVVKAQSWRKNWRYGVLGAFIIAWFISPGTTGGVIETTIGVTLSTLYFVGVATSYLAERKRKSWGI</sequence>
<evidence type="ECO:0000313" key="12">
    <source>
        <dbReference type="Proteomes" id="UP000029084"/>
    </source>
</evidence>
<dbReference type="Proteomes" id="UP000029084">
    <property type="component" value="Chromosome"/>
</dbReference>
<feature type="transmembrane region" description="Helical" evidence="5">
    <location>
        <begin position="248"/>
        <end position="266"/>
    </location>
</feature>
<evidence type="ECO:0000256" key="4">
    <source>
        <dbReference type="ARBA" id="ARBA00023136"/>
    </source>
</evidence>
<dbReference type="PRINTS" id="PR01840">
    <property type="entry name" value="TATCFAMILY"/>
</dbReference>
<feature type="transmembrane region" description="Helical" evidence="5">
    <location>
        <begin position="30"/>
        <end position="51"/>
    </location>
</feature>
<feature type="transmembrane region" description="Helical" evidence="5">
    <location>
        <begin position="181"/>
        <end position="208"/>
    </location>
</feature>
<evidence type="ECO:0000313" key="9">
    <source>
        <dbReference type="EMBL" id="AKV78378.1"/>
    </source>
</evidence>
<dbReference type="OMA" id="AWAFIAP"/>
<dbReference type="EMBL" id="CP012172">
    <property type="protein sequence ID" value="AKV73885.1"/>
    <property type="molecule type" value="Genomic_DNA"/>
</dbReference>
<comment type="function">
    <text evidence="5">Part of the twin-arginine translocation (Tat) system that transports large folded proteins containing a characteristic twin-arginine motif in their signal peptide across membranes.</text>
</comment>
<dbReference type="NCBIfam" id="TIGR00945">
    <property type="entry name" value="tatC"/>
    <property type="match status" value="1"/>
</dbReference>
<accession>A0A088E3R4</accession>
<dbReference type="Proteomes" id="UP000068832">
    <property type="component" value="Chromosome"/>
</dbReference>
<keyword evidence="4 5" id="KW-0472">Membrane</keyword>
<dbReference type="Proteomes" id="UP000062475">
    <property type="component" value="Chromosome"/>
</dbReference>
<evidence type="ECO:0000256" key="2">
    <source>
        <dbReference type="ARBA" id="ARBA00022692"/>
    </source>
</evidence>
<dbReference type="Proteomes" id="UP000062398">
    <property type="component" value="Chromosome"/>
</dbReference>
<dbReference type="EMBL" id="CP012175">
    <property type="protein sequence ID" value="AKV80623.1"/>
    <property type="molecule type" value="Genomic_DNA"/>
</dbReference>
<dbReference type="PANTHER" id="PTHR30371">
    <property type="entry name" value="SEC-INDEPENDENT PROTEIN TRANSLOCASE PROTEIN TATC"/>
    <property type="match status" value="1"/>
</dbReference>
<keyword evidence="5" id="KW-0653">Protein transport</keyword>
<evidence type="ECO:0000313" key="16">
    <source>
        <dbReference type="Proteomes" id="UP000062475"/>
    </source>
</evidence>
<organism evidence="6 12">
    <name type="scientific">Metallosphaera sedula</name>
    <dbReference type="NCBI Taxonomy" id="43687"/>
    <lineage>
        <taxon>Archaea</taxon>
        <taxon>Thermoproteota</taxon>
        <taxon>Thermoprotei</taxon>
        <taxon>Sulfolobales</taxon>
        <taxon>Sulfolobaceae</taxon>
        <taxon>Metallosphaera</taxon>
    </lineage>
</organism>
<keyword evidence="3 5" id="KW-1133">Transmembrane helix</keyword>
<feature type="transmembrane region" description="Helical" evidence="5">
    <location>
        <begin position="220"/>
        <end position="236"/>
    </location>
</feature>
<evidence type="ECO:0000256" key="5">
    <source>
        <dbReference type="HAMAP-Rule" id="MF_00902"/>
    </source>
</evidence>
<evidence type="ECO:0000313" key="7">
    <source>
        <dbReference type="EMBL" id="AKV73885.1"/>
    </source>
</evidence>
<dbReference type="Pfam" id="PF00902">
    <property type="entry name" value="TatC"/>
    <property type="match status" value="1"/>
</dbReference>
<evidence type="ECO:0000313" key="11">
    <source>
        <dbReference type="EMBL" id="AKV82865.1"/>
    </source>
</evidence>
<dbReference type="EMBL" id="CP012174">
    <property type="protein sequence ID" value="AKV78378.1"/>
    <property type="molecule type" value="Genomic_DNA"/>
</dbReference>
<name>A0A088E3R4_9CREN</name>
<evidence type="ECO:0000256" key="1">
    <source>
        <dbReference type="ARBA" id="ARBA00004141"/>
    </source>
</evidence>
<protein>
    <recommendedName>
        <fullName evidence="5">Sec-independent protein translocase protein TatC</fullName>
    </recommendedName>
</protein>
<comment type="similarity">
    <text evidence="5">Belongs to the TatC family.</text>
</comment>
<evidence type="ECO:0000313" key="17">
    <source>
        <dbReference type="Proteomes" id="UP000068832"/>
    </source>
</evidence>
<evidence type="ECO:0000313" key="14">
    <source>
        <dbReference type="Proteomes" id="UP000061362"/>
    </source>
</evidence>
<keyword evidence="5" id="KW-0813">Transport</keyword>
<dbReference type="InterPro" id="IPR002033">
    <property type="entry name" value="TatC"/>
</dbReference>
<keyword evidence="5" id="KW-0811">Translocation</keyword>
<dbReference type="EMBL" id="CP012176">
    <property type="protein sequence ID" value="AKV82865.1"/>
    <property type="molecule type" value="Genomic_DNA"/>
</dbReference>
<comment type="subcellular location">
    <subcellularLocation>
        <location evidence="5">Cell membrane</location>
        <topology evidence="5">Multi-pass membrane protein</topology>
    </subcellularLocation>
    <subcellularLocation>
        <location evidence="1">Membrane</location>
        <topology evidence="1">Multi-pass membrane protein</topology>
    </subcellularLocation>
</comment>
<evidence type="ECO:0000256" key="3">
    <source>
        <dbReference type="ARBA" id="ARBA00022989"/>
    </source>
</evidence>
<dbReference type="Proteomes" id="UP000061362">
    <property type="component" value="Chromosome"/>
</dbReference>
<reference evidence="6 12" key="1">
    <citation type="journal article" date="2014" name="J. Bacteriol.">
        <title>Role of an Archaeal PitA Transporter in the Copper and Arsenic Resistance of Metallosphaera sedula, an Extreme Thermoacidophile.</title>
        <authorList>
            <person name="McCarthy S."/>
            <person name="Ai C."/>
            <person name="Wheaton G."/>
            <person name="Tevatia R."/>
            <person name="Eckrich V."/>
            <person name="Kelly R."/>
            <person name="Blum P."/>
        </authorList>
    </citation>
    <scope>NUCLEOTIDE SEQUENCE [LARGE SCALE GENOMIC DNA]</scope>
    <source>
        <strain evidence="6 12">CuR1</strain>
    </source>
</reference>
<reference evidence="11 13" key="3">
    <citation type="submission" date="2015-07" db="EMBL/GenBank/DDBJ databases">
        <title>Physiological, transcriptional responses and genome re-sequencing of acid resistant extremely thermoacidophilic Metallosphaera sedula SARC-M1.</title>
        <authorList>
            <person name="Ai C."/>
            <person name="McCarthy S."/>
            <person name="Eckrich V."/>
            <person name="Rudrappa D."/>
            <person name="Qiu G."/>
            <person name="Blum P."/>
        </authorList>
    </citation>
    <scope>NUCLEOTIDE SEQUENCE [LARGE SCALE GENOMIC DNA]</scope>
    <source>
        <strain evidence="11 13">SARC-M1</strain>
    </source>
</reference>
<evidence type="ECO:0000313" key="10">
    <source>
        <dbReference type="EMBL" id="AKV80623.1"/>
    </source>
</evidence>
<evidence type="ECO:0000313" key="13">
    <source>
        <dbReference type="Proteomes" id="UP000056255"/>
    </source>
</evidence>
<evidence type="ECO:0000313" key="15">
    <source>
        <dbReference type="Proteomes" id="UP000062398"/>
    </source>
</evidence>
<comment type="subunit">
    <text evidence="5">Forms a complex with TatA.</text>
</comment>
<dbReference type="GeneID" id="97614140"/>
<reference evidence="14 15" key="2">
    <citation type="journal article" date="2015" name="Genome Announc.">
        <title>Complete Genome Sequences of Evolved Arsenate-Resistant Metallosphaera sedula Strains.</title>
        <authorList>
            <person name="Ai C."/>
            <person name="McCarthy S."/>
            <person name="Schackwitz W."/>
            <person name="Martin J."/>
            <person name="Lipzen A."/>
            <person name="Blum P."/>
        </authorList>
    </citation>
    <scope>NUCLEOTIDE SEQUENCE [LARGE SCALE GENOMIC DNA]</scope>
    <source>
        <strain evidence="9 15">ARS120-1</strain>
        <strain evidence="10 14">ARS120-2</strain>
        <strain evidence="7 17">ARS50-1</strain>
        <strain evidence="8 16">ARS50-2</strain>
    </source>
</reference>
<feature type="transmembrane region" description="Helical" evidence="5">
    <location>
        <begin position="94"/>
        <end position="115"/>
    </location>
</feature>
<dbReference type="GO" id="GO:0009977">
    <property type="term" value="F:proton motive force dependent protein transmembrane transporter activity"/>
    <property type="evidence" value="ECO:0007669"/>
    <property type="project" value="TreeGrafter"/>
</dbReference>
<dbReference type="GO" id="GO:0033281">
    <property type="term" value="C:TAT protein transport complex"/>
    <property type="evidence" value="ECO:0007669"/>
    <property type="project" value="UniProtKB-UniRule"/>
</dbReference>
<dbReference type="GO" id="GO:0065002">
    <property type="term" value="P:intracellular protein transmembrane transport"/>
    <property type="evidence" value="ECO:0007669"/>
    <property type="project" value="TreeGrafter"/>
</dbReference>
<proteinExistence type="inferred from homology"/>
<evidence type="ECO:0000313" key="6">
    <source>
        <dbReference type="EMBL" id="AIM26956.1"/>
    </source>
</evidence>
<evidence type="ECO:0000313" key="8">
    <source>
        <dbReference type="EMBL" id="AKV76127.1"/>
    </source>
</evidence>
<dbReference type="AlphaFoldDB" id="A0A088E3R4"/>
<dbReference type="EMBL" id="CP008822">
    <property type="protein sequence ID" value="AIM26956.1"/>
    <property type="molecule type" value="Genomic_DNA"/>
</dbReference>
<dbReference type="RefSeq" id="WP_012020757.1">
    <property type="nucleotide sequence ID" value="NZ_AP019770.1"/>
</dbReference>
<feature type="transmembrane region" description="Helical" evidence="5">
    <location>
        <begin position="136"/>
        <end position="161"/>
    </location>
</feature>